<dbReference type="Proteomes" id="UP000192330">
    <property type="component" value="Unassembled WGS sequence"/>
</dbReference>
<dbReference type="GO" id="GO:0003774">
    <property type="term" value="F:cytoskeletal motor activity"/>
    <property type="evidence" value="ECO:0007669"/>
    <property type="project" value="InterPro"/>
</dbReference>
<keyword evidence="15" id="KW-1185">Reference proteome</keyword>
<evidence type="ECO:0000256" key="10">
    <source>
        <dbReference type="ARBA" id="ARBA00025598"/>
    </source>
</evidence>
<evidence type="ECO:0000256" key="2">
    <source>
        <dbReference type="ARBA" id="ARBA00004413"/>
    </source>
</evidence>
<keyword evidence="14" id="KW-0969">Cilium</keyword>
<comment type="similarity">
    <text evidence="3">Belongs to the FliG family.</text>
</comment>
<dbReference type="STRING" id="1387277.SAMN06295998_101148"/>
<dbReference type="GO" id="GO:0009425">
    <property type="term" value="C:bacterial-type flagellum basal body"/>
    <property type="evidence" value="ECO:0007669"/>
    <property type="project" value="UniProtKB-SubCell"/>
</dbReference>
<evidence type="ECO:0000256" key="3">
    <source>
        <dbReference type="ARBA" id="ARBA00010299"/>
    </source>
</evidence>
<evidence type="ECO:0000256" key="4">
    <source>
        <dbReference type="ARBA" id="ARBA00021870"/>
    </source>
</evidence>
<dbReference type="InterPro" id="IPR028263">
    <property type="entry name" value="FliG_N"/>
</dbReference>
<comment type="subcellular location">
    <subcellularLocation>
        <location evidence="1">Bacterial flagellum basal body</location>
    </subcellularLocation>
    <subcellularLocation>
        <location evidence="2">Cell membrane</location>
        <topology evidence="2">Peripheral membrane protein</topology>
        <orientation evidence="2">Cytoplasmic side</orientation>
    </subcellularLocation>
</comment>
<evidence type="ECO:0000256" key="7">
    <source>
        <dbReference type="ARBA" id="ARBA00022779"/>
    </source>
</evidence>
<keyword evidence="6" id="KW-0145">Chemotaxis</keyword>
<evidence type="ECO:0000259" key="12">
    <source>
        <dbReference type="Pfam" id="PF14841"/>
    </source>
</evidence>
<accession>A0A1W1Z1V8</accession>
<evidence type="ECO:0000256" key="5">
    <source>
        <dbReference type="ARBA" id="ARBA00022475"/>
    </source>
</evidence>
<dbReference type="EMBL" id="FWYD01000001">
    <property type="protein sequence ID" value="SMC42302.1"/>
    <property type="molecule type" value="Genomic_DNA"/>
</dbReference>
<evidence type="ECO:0000256" key="1">
    <source>
        <dbReference type="ARBA" id="ARBA00004117"/>
    </source>
</evidence>
<dbReference type="Pfam" id="PF01706">
    <property type="entry name" value="FliG_C"/>
    <property type="match status" value="1"/>
</dbReference>
<dbReference type="Pfam" id="PF14842">
    <property type="entry name" value="FliG_N"/>
    <property type="match status" value="1"/>
</dbReference>
<dbReference type="PANTHER" id="PTHR30534">
    <property type="entry name" value="FLAGELLAR MOTOR SWITCH PROTEIN FLIG"/>
    <property type="match status" value="1"/>
</dbReference>
<sequence>MTNQTQIATLASPVARPPVGMTPVLTRRQKAAIVVQFILNEGAEVALTTLPDDLQATLTQQLGDMHYVHTDTLNEVLTEFADELGGVGLSFPKGIAGALSALDGKISAQTAQRLRKEAGVRQAGDPWARIARLSADELRRMLEAESTEVAAVALSKIDVTRAAEVLGKLPGAQARLIAYAVSQTGAVTPDAVDRIGLSLASQLDNKPERAFNAAPENRVGAILNVSPSLTRDDVLSGLDETDSVFAQAVRKAIFTFSDIPTRIAALDVPRILRDADGDAMVTALAFAATTGQDEARDHMLENLGKRMSEQIREQIEERGTPKRKDGEAAMNTVVAGILSLVEAGEITLVQPDEEE</sequence>
<feature type="domain" description="Flagellar motor switch protein FliG middle" evidence="12">
    <location>
        <begin position="136"/>
        <end position="208"/>
    </location>
</feature>
<dbReference type="RefSeq" id="WP_084349893.1">
    <property type="nucleotide sequence ID" value="NZ_FWYD01000001.1"/>
</dbReference>
<evidence type="ECO:0000259" key="13">
    <source>
        <dbReference type="Pfam" id="PF14842"/>
    </source>
</evidence>
<dbReference type="InterPro" id="IPR032779">
    <property type="entry name" value="FliG_M"/>
</dbReference>
<keyword evidence="9" id="KW-0975">Bacterial flagellum</keyword>
<evidence type="ECO:0000259" key="11">
    <source>
        <dbReference type="Pfam" id="PF01706"/>
    </source>
</evidence>
<comment type="function">
    <text evidence="10">FliG is one of three proteins (FliG, FliN, FliM) that forms the rotor-mounted switch complex (C ring), located at the base of the basal body. This complex interacts with the CheY and CheZ chemotaxis proteins, in addition to contacting components of the motor that determine the direction of flagellar rotation.</text>
</comment>
<evidence type="ECO:0000256" key="9">
    <source>
        <dbReference type="ARBA" id="ARBA00023143"/>
    </source>
</evidence>
<proteinExistence type="inferred from homology"/>
<dbReference type="InterPro" id="IPR011002">
    <property type="entry name" value="FliG_a-hlx"/>
</dbReference>
<gene>
    <name evidence="14" type="ORF">SAMN06295998_101148</name>
</gene>
<dbReference type="GO" id="GO:0005886">
    <property type="term" value="C:plasma membrane"/>
    <property type="evidence" value="ECO:0007669"/>
    <property type="project" value="UniProtKB-SubCell"/>
</dbReference>
<dbReference type="SUPFAM" id="SSF48029">
    <property type="entry name" value="FliG"/>
    <property type="match status" value="2"/>
</dbReference>
<feature type="domain" description="Flagellar motor switch protein FliG C-terminal" evidence="11">
    <location>
        <begin position="237"/>
        <end position="348"/>
    </location>
</feature>
<keyword evidence="8" id="KW-0472">Membrane</keyword>
<dbReference type="OrthoDB" id="7616820at2"/>
<name>A0A1W1Z1V8_9RHOB</name>
<evidence type="ECO:0000256" key="8">
    <source>
        <dbReference type="ARBA" id="ARBA00023136"/>
    </source>
</evidence>
<evidence type="ECO:0000256" key="6">
    <source>
        <dbReference type="ARBA" id="ARBA00022500"/>
    </source>
</evidence>
<dbReference type="GO" id="GO:0006935">
    <property type="term" value="P:chemotaxis"/>
    <property type="evidence" value="ECO:0007669"/>
    <property type="project" value="UniProtKB-KW"/>
</dbReference>
<dbReference type="InterPro" id="IPR023087">
    <property type="entry name" value="Flg_Motor_Flig_C"/>
</dbReference>
<dbReference type="AlphaFoldDB" id="A0A1W1Z1V8"/>
<protein>
    <recommendedName>
        <fullName evidence="4">Flagellar motor switch protein FliG</fullName>
    </recommendedName>
</protein>
<reference evidence="14 15" key="1">
    <citation type="submission" date="2017-04" db="EMBL/GenBank/DDBJ databases">
        <authorList>
            <person name="Afonso C.L."/>
            <person name="Miller P.J."/>
            <person name="Scott M.A."/>
            <person name="Spackman E."/>
            <person name="Goraichik I."/>
            <person name="Dimitrov K.M."/>
            <person name="Suarez D.L."/>
            <person name="Swayne D.E."/>
        </authorList>
    </citation>
    <scope>NUCLEOTIDE SEQUENCE [LARGE SCALE GENOMIC DNA]</scope>
    <source>
        <strain evidence="14 15">CGMCC 1.12644</strain>
    </source>
</reference>
<dbReference type="Gene3D" id="1.10.220.30">
    <property type="match status" value="3"/>
</dbReference>
<organism evidence="14 15">
    <name type="scientific">Primorskyibacter flagellatus</name>
    <dbReference type="NCBI Taxonomy" id="1387277"/>
    <lineage>
        <taxon>Bacteria</taxon>
        <taxon>Pseudomonadati</taxon>
        <taxon>Pseudomonadota</taxon>
        <taxon>Alphaproteobacteria</taxon>
        <taxon>Rhodobacterales</taxon>
        <taxon>Roseobacteraceae</taxon>
        <taxon>Primorskyibacter</taxon>
    </lineage>
</organism>
<evidence type="ECO:0000313" key="15">
    <source>
        <dbReference type="Proteomes" id="UP000192330"/>
    </source>
</evidence>
<keyword evidence="14" id="KW-0966">Cell projection</keyword>
<dbReference type="PANTHER" id="PTHR30534:SF0">
    <property type="entry name" value="FLAGELLAR MOTOR SWITCH PROTEIN FLIG"/>
    <property type="match status" value="1"/>
</dbReference>
<dbReference type="Pfam" id="PF14841">
    <property type="entry name" value="FliG_M"/>
    <property type="match status" value="1"/>
</dbReference>
<dbReference type="PRINTS" id="PR00954">
    <property type="entry name" value="FLGMOTORFLIG"/>
</dbReference>
<keyword evidence="14" id="KW-0282">Flagellum</keyword>
<keyword evidence="7" id="KW-0283">Flagellar rotation</keyword>
<dbReference type="GO" id="GO:0071973">
    <property type="term" value="P:bacterial-type flagellum-dependent cell motility"/>
    <property type="evidence" value="ECO:0007669"/>
    <property type="project" value="InterPro"/>
</dbReference>
<keyword evidence="5" id="KW-1003">Cell membrane</keyword>
<dbReference type="InterPro" id="IPR000090">
    <property type="entry name" value="Flg_Motor_Flig"/>
</dbReference>
<evidence type="ECO:0000313" key="14">
    <source>
        <dbReference type="EMBL" id="SMC42302.1"/>
    </source>
</evidence>
<feature type="domain" description="Flagellar motor switch protein FliG N-terminal" evidence="13">
    <location>
        <begin position="25"/>
        <end position="127"/>
    </location>
</feature>